<sequence length="19" mass="2197">MFGLLATLDTLEIRQPQFC</sequence>
<evidence type="ECO:0000313" key="1">
    <source>
        <dbReference type="EMBL" id="JAD49241.1"/>
    </source>
</evidence>
<proteinExistence type="predicted"/>
<organism evidence="1">
    <name type="scientific">Arundo donax</name>
    <name type="common">Giant reed</name>
    <name type="synonym">Donax arundinaceus</name>
    <dbReference type="NCBI Taxonomy" id="35708"/>
    <lineage>
        <taxon>Eukaryota</taxon>
        <taxon>Viridiplantae</taxon>
        <taxon>Streptophyta</taxon>
        <taxon>Embryophyta</taxon>
        <taxon>Tracheophyta</taxon>
        <taxon>Spermatophyta</taxon>
        <taxon>Magnoliopsida</taxon>
        <taxon>Liliopsida</taxon>
        <taxon>Poales</taxon>
        <taxon>Poaceae</taxon>
        <taxon>PACMAD clade</taxon>
        <taxon>Arundinoideae</taxon>
        <taxon>Arundineae</taxon>
        <taxon>Arundo</taxon>
    </lineage>
</organism>
<protein>
    <submittedName>
        <fullName evidence="1">Uncharacterized protein</fullName>
    </submittedName>
</protein>
<name>A0A0A9ADP8_ARUDO</name>
<reference evidence="1" key="2">
    <citation type="journal article" date="2015" name="Data Brief">
        <title>Shoot transcriptome of the giant reed, Arundo donax.</title>
        <authorList>
            <person name="Barrero R.A."/>
            <person name="Guerrero F.D."/>
            <person name="Moolhuijzen P."/>
            <person name="Goolsby J.A."/>
            <person name="Tidwell J."/>
            <person name="Bellgard S.E."/>
            <person name="Bellgard M.I."/>
        </authorList>
    </citation>
    <scope>NUCLEOTIDE SEQUENCE</scope>
    <source>
        <tissue evidence="1">Shoot tissue taken approximately 20 cm above the soil surface</tissue>
    </source>
</reference>
<dbReference type="AlphaFoldDB" id="A0A0A9ADP8"/>
<dbReference type="EMBL" id="GBRH01248654">
    <property type="protein sequence ID" value="JAD49241.1"/>
    <property type="molecule type" value="Transcribed_RNA"/>
</dbReference>
<accession>A0A0A9ADP8</accession>
<reference evidence="1" key="1">
    <citation type="submission" date="2014-09" db="EMBL/GenBank/DDBJ databases">
        <authorList>
            <person name="Magalhaes I.L.F."/>
            <person name="Oliveira U."/>
            <person name="Santos F.R."/>
            <person name="Vidigal T.H.D.A."/>
            <person name="Brescovit A.D."/>
            <person name="Santos A.J."/>
        </authorList>
    </citation>
    <scope>NUCLEOTIDE SEQUENCE</scope>
    <source>
        <tissue evidence="1">Shoot tissue taken approximately 20 cm above the soil surface</tissue>
    </source>
</reference>